<accession>A0A9X2WJJ6</accession>
<organism evidence="1 2">
    <name type="scientific">Shewanella holmiensis</name>
    <dbReference type="NCBI Taxonomy" id="2952222"/>
    <lineage>
        <taxon>Bacteria</taxon>
        <taxon>Pseudomonadati</taxon>
        <taxon>Pseudomonadota</taxon>
        <taxon>Gammaproteobacteria</taxon>
        <taxon>Alteromonadales</taxon>
        <taxon>Shewanellaceae</taxon>
        <taxon>Shewanella</taxon>
    </lineage>
</organism>
<name>A0A9X2WJJ6_9GAMM</name>
<protein>
    <submittedName>
        <fullName evidence="1">Uncharacterized protein</fullName>
    </submittedName>
</protein>
<evidence type="ECO:0000313" key="2">
    <source>
        <dbReference type="Proteomes" id="UP001155546"/>
    </source>
</evidence>
<sequence>MKLFAAKKLWLGLVCLVPCALLFAKPYFPINTIFGDDNQSIGKVEMPKDVQQLTDFASKFGFLPPLNWKLAFHEMQGDMFMAEFIPANESLNDWSGLVCMQGFKGLANDIEPQKFLDGMADTYAENCEGKVVYTVLGTSKVEGLDAVHGILGCTVMPNIHHASVFVEKDFASIPKGEIGFFTVVSGSQDLYLLHKSIRQSVFREDEPPINANNYREFMANN</sequence>
<reference evidence="1" key="1">
    <citation type="journal article" date="2023" name="Int. J. Syst. Evol. Microbiol.">
        <title>&lt;i&gt;Shewanella septentrionalis&lt;/i&gt; sp. nov. and &lt;i&gt;Shewanella holmiensis&lt;/i&gt; sp. nov., isolated from Baltic Sea water and sediments.</title>
        <authorList>
            <person name="Martin-Rodriguez A.J."/>
            <person name="Thorell K."/>
            <person name="Joffre E."/>
            <person name="Jensie-Markopoulos S."/>
            <person name="Moore E.R.B."/>
            <person name="Sjoling A."/>
        </authorList>
    </citation>
    <scope>NUCLEOTIDE SEQUENCE</scope>
    <source>
        <strain evidence="1">SP1S2-7</strain>
    </source>
</reference>
<gene>
    <name evidence="1" type="ORF">NE535_02015</name>
</gene>
<dbReference type="EMBL" id="JAMTCD010000002">
    <property type="protein sequence ID" value="MCT7940582.1"/>
    <property type="molecule type" value="Genomic_DNA"/>
</dbReference>
<proteinExistence type="predicted"/>
<dbReference type="AlphaFoldDB" id="A0A9X2WJJ6"/>
<dbReference type="Proteomes" id="UP001155546">
    <property type="component" value="Unassembled WGS sequence"/>
</dbReference>
<keyword evidence="2" id="KW-1185">Reference proteome</keyword>
<evidence type="ECO:0000313" key="1">
    <source>
        <dbReference type="EMBL" id="MCT7940582.1"/>
    </source>
</evidence>
<dbReference type="RefSeq" id="WP_261297027.1">
    <property type="nucleotide sequence ID" value="NZ_JAMTCD010000002.1"/>
</dbReference>
<comment type="caution">
    <text evidence="1">The sequence shown here is derived from an EMBL/GenBank/DDBJ whole genome shotgun (WGS) entry which is preliminary data.</text>
</comment>